<dbReference type="Pfam" id="PF00309">
    <property type="entry name" value="Sigma54_AID"/>
    <property type="match status" value="1"/>
</dbReference>
<gene>
    <name evidence="12" type="primary">rpoN</name>
    <name evidence="12" type="ORF">DLJ53_25975</name>
</gene>
<evidence type="ECO:0000313" key="12">
    <source>
        <dbReference type="EMBL" id="RAH98169.1"/>
    </source>
</evidence>
<dbReference type="InterPro" id="IPR038709">
    <property type="entry name" value="RpoN_core-bd_sf"/>
</dbReference>
<dbReference type="Pfam" id="PF04552">
    <property type="entry name" value="Sigma54_DBD"/>
    <property type="match status" value="1"/>
</dbReference>
<keyword evidence="8 9" id="KW-0804">Transcription</keyword>
<keyword evidence="2 9" id="KW-0240">DNA-directed RNA polymerase</keyword>
<dbReference type="Proteomes" id="UP000249590">
    <property type="component" value="Unassembled WGS sequence"/>
</dbReference>
<dbReference type="InterPro" id="IPR000394">
    <property type="entry name" value="RNA_pol_sigma_54"/>
</dbReference>
<evidence type="ECO:0000256" key="5">
    <source>
        <dbReference type="ARBA" id="ARBA00023015"/>
    </source>
</evidence>
<accession>A0A8B2NND4</accession>
<keyword evidence="6 9" id="KW-0731">Sigma factor</keyword>
<feature type="domain" description="RNA polymerase sigma factor 54 core-binding" evidence="11">
    <location>
        <begin position="65"/>
        <end position="246"/>
    </location>
</feature>
<evidence type="ECO:0000313" key="13">
    <source>
        <dbReference type="Proteomes" id="UP000249590"/>
    </source>
</evidence>
<dbReference type="InterPro" id="IPR007046">
    <property type="entry name" value="RNA_pol_sigma_54_core-bd"/>
</dbReference>
<dbReference type="PROSITE" id="PS00717">
    <property type="entry name" value="SIGMA54_1"/>
    <property type="match status" value="1"/>
</dbReference>
<dbReference type="EMBL" id="QHHQ01000007">
    <property type="protein sequence ID" value="RAH98169.1"/>
    <property type="molecule type" value="Genomic_DNA"/>
</dbReference>
<dbReference type="PROSITE" id="PS00718">
    <property type="entry name" value="SIGMA54_2"/>
    <property type="match status" value="1"/>
</dbReference>
<dbReference type="NCBIfam" id="TIGR02395">
    <property type="entry name" value="rpoN_sigma"/>
    <property type="match status" value="1"/>
</dbReference>
<evidence type="ECO:0000259" key="10">
    <source>
        <dbReference type="Pfam" id="PF04552"/>
    </source>
</evidence>
<comment type="similarity">
    <text evidence="1 9">Belongs to the sigma-54 factor family.</text>
</comment>
<evidence type="ECO:0000256" key="2">
    <source>
        <dbReference type="ARBA" id="ARBA00022478"/>
    </source>
</evidence>
<keyword evidence="7 9" id="KW-0238">DNA-binding</keyword>
<evidence type="ECO:0000256" key="7">
    <source>
        <dbReference type="ARBA" id="ARBA00023125"/>
    </source>
</evidence>
<evidence type="ECO:0000259" key="11">
    <source>
        <dbReference type="Pfam" id="PF04963"/>
    </source>
</evidence>
<dbReference type="Gene3D" id="1.10.10.1330">
    <property type="entry name" value="RNA polymerase sigma-54 factor, core-binding domain"/>
    <property type="match status" value="1"/>
</dbReference>
<evidence type="ECO:0000256" key="9">
    <source>
        <dbReference type="PIRNR" id="PIRNR000774"/>
    </source>
</evidence>
<evidence type="ECO:0000256" key="8">
    <source>
        <dbReference type="ARBA" id="ARBA00023163"/>
    </source>
</evidence>
<protein>
    <recommendedName>
        <fullName evidence="9">RNA polymerase sigma-54 factor</fullName>
    </recommendedName>
</protein>
<dbReference type="PIRSF" id="PIRSF000774">
    <property type="entry name" value="RpoN"/>
    <property type="match status" value="1"/>
</dbReference>
<evidence type="ECO:0000256" key="3">
    <source>
        <dbReference type="ARBA" id="ARBA00022679"/>
    </source>
</evidence>
<comment type="function">
    <text evidence="9">Sigma factors are initiation factors that promote the attachment of RNA polymerase to specific initiation sites and are then released.</text>
</comment>
<dbReference type="GO" id="GO:0016779">
    <property type="term" value="F:nucleotidyltransferase activity"/>
    <property type="evidence" value="ECO:0007669"/>
    <property type="project" value="UniProtKB-KW"/>
</dbReference>
<dbReference type="PROSITE" id="PS50044">
    <property type="entry name" value="SIGMA54_3"/>
    <property type="match status" value="1"/>
</dbReference>
<keyword evidence="5 9" id="KW-0805">Transcription regulation</keyword>
<name>A0A8B2NND4_9HYPH</name>
<dbReference type="GO" id="GO:0000428">
    <property type="term" value="C:DNA-directed RNA polymerase complex"/>
    <property type="evidence" value="ECO:0007669"/>
    <property type="project" value="UniProtKB-KW"/>
</dbReference>
<evidence type="ECO:0000256" key="1">
    <source>
        <dbReference type="ARBA" id="ARBA00008798"/>
    </source>
</evidence>
<dbReference type="AlphaFoldDB" id="A0A8B2NND4"/>
<dbReference type="Pfam" id="PF04963">
    <property type="entry name" value="Sigma54_CBD"/>
    <property type="match status" value="1"/>
</dbReference>
<reference evidence="12 13" key="1">
    <citation type="submission" date="2018-05" db="EMBL/GenBank/DDBJ databases">
        <title>Acuticoccus sediminis sp. nov., isolated from deep-sea sediment of Indian Ocean.</title>
        <authorList>
            <person name="Liu X."/>
            <person name="Lai Q."/>
            <person name="Du Y."/>
            <person name="Sun F."/>
            <person name="Zhang X."/>
            <person name="Wang S."/>
            <person name="Shao Z."/>
        </authorList>
    </citation>
    <scope>NUCLEOTIDE SEQUENCE [LARGE SCALE GENOMIC DNA]</scope>
    <source>
        <strain evidence="12 13">PTG4-2</strain>
    </source>
</reference>
<evidence type="ECO:0000256" key="4">
    <source>
        <dbReference type="ARBA" id="ARBA00022695"/>
    </source>
</evidence>
<sequence length="431" mass="46813">MTPQLMQAIKLLQMSNLELEAAVREEVDQNPFLTLSPRGDGRVAPKRDVSHSASPLDPFAAVPVRETLADHCRREVAGLKLDTKERAIADFLIGSLDPDGRLPGDALDDTIVGLGVSPADVAATLAKVQTIEPAGLFARDLGECLALQLRASDDYDTLAQKVIENLALVAKRDVRRLADVCNASEAAVIDVLGRLRGLDPRPGLAFDTTPLVAIEPDVIVRRRAEGGFIVSLDTQRLPRVLVDADYHAEVTAMGNAAAVSFANQCMRSAHWLTRSLDQRARTIVKVASAIVSRQRAFFEGEAQHVSPLTLREVAQDIGMHESTVSRVVSNKALASPRGVFPFRAFFAVAIDAGDGAVSAEAVRAQIRRIVDTETATHVRSDDEIVQTLKNSGIVIARRTVAKYREAMNIPSSVERRRMARHDAFSSAGIRR</sequence>
<evidence type="ECO:0000256" key="6">
    <source>
        <dbReference type="ARBA" id="ARBA00023082"/>
    </source>
</evidence>
<dbReference type="PANTHER" id="PTHR32248">
    <property type="entry name" value="RNA POLYMERASE SIGMA-54 FACTOR"/>
    <property type="match status" value="1"/>
</dbReference>
<dbReference type="PRINTS" id="PR00045">
    <property type="entry name" value="SIGMA54FCT"/>
</dbReference>
<dbReference type="OrthoDB" id="9814402at2"/>
<dbReference type="Gene3D" id="1.10.10.60">
    <property type="entry name" value="Homeodomain-like"/>
    <property type="match status" value="1"/>
</dbReference>
<keyword evidence="3 9" id="KW-0808">Transferase</keyword>
<dbReference type="GO" id="GO:0001216">
    <property type="term" value="F:DNA-binding transcription activator activity"/>
    <property type="evidence" value="ECO:0007669"/>
    <property type="project" value="InterPro"/>
</dbReference>
<organism evidence="12 13">
    <name type="scientific">Acuticoccus sediminis</name>
    <dbReference type="NCBI Taxonomy" id="2184697"/>
    <lineage>
        <taxon>Bacteria</taxon>
        <taxon>Pseudomonadati</taxon>
        <taxon>Pseudomonadota</taxon>
        <taxon>Alphaproteobacteria</taxon>
        <taxon>Hyphomicrobiales</taxon>
        <taxon>Amorphaceae</taxon>
        <taxon>Acuticoccus</taxon>
    </lineage>
</organism>
<proteinExistence type="inferred from homology"/>
<keyword evidence="4 9" id="KW-0548">Nucleotidyltransferase</keyword>
<dbReference type="GO" id="GO:0016987">
    <property type="term" value="F:sigma factor activity"/>
    <property type="evidence" value="ECO:0007669"/>
    <property type="project" value="UniProtKB-KW"/>
</dbReference>
<dbReference type="GO" id="GO:0003677">
    <property type="term" value="F:DNA binding"/>
    <property type="evidence" value="ECO:0007669"/>
    <property type="project" value="UniProtKB-KW"/>
</dbReference>
<comment type="caution">
    <text evidence="12">The sequence shown here is derived from an EMBL/GenBank/DDBJ whole genome shotgun (WGS) entry which is preliminary data.</text>
</comment>
<dbReference type="InterPro" id="IPR007634">
    <property type="entry name" value="RNA_pol_sigma_54_DNA-bd"/>
</dbReference>
<dbReference type="PANTHER" id="PTHR32248:SF4">
    <property type="entry name" value="RNA POLYMERASE SIGMA-54 FACTOR"/>
    <property type="match status" value="1"/>
</dbReference>
<keyword evidence="13" id="KW-1185">Reference proteome</keyword>
<dbReference type="GO" id="GO:0006352">
    <property type="term" value="P:DNA-templated transcription initiation"/>
    <property type="evidence" value="ECO:0007669"/>
    <property type="project" value="InterPro"/>
</dbReference>
<feature type="domain" description="RNA polymerase sigma factor 54 DNA-binding" evidence="10">
    <location>
        <begin position="261"/>
        <end position="417"/>
    </location>
</feature>